<proteinExistence type="predicted"/>
<name>A0AA37FCG7_9ACTN</name>
<organism evidence="1 2">
    <name type="scientific">Streptomyces albidoflavus</name>
    <dbReference type="NCBI Taxonomy" id="1886"/>
    <lineage>
        <taxon>Bacteria</taxon>
        <taxon>Bacillati</taxon>
        <taxon>Actinomycetota</taxon>
        <taxon>Actinomycetes</taxon>
        <taxon>Kitasatosporales</taxon>
        <taxon>Streptomycetaceae</taxon>
        <taxon>Streptomyces</taxon>
        <taxon>Streptomyces albidoflavus group</taxon>
    </lineage>
</organism>
<evidence type="ECO:0000313" key="2">
    <source>
        <dbReference type="Proteomes" id="UP001051844"/>
    </source>
</evidence>
<dbReference type="EMBL" id="BNDZ01000005">
    <property type="protein sequence ID" value="GHI46502.1"/>
    <property type="molecule type" value="Genomic_DNA"/>
</dbReference>
<gene>
    <name evidence="1" type="ORF">ScoT_26760</name>
</gene>
<sequence length="135" mass="14354">MASRASNGDPRRRGAVVYDAASGRAGEYVGQDGAHAVLRPVGGGGEWRTDPDRVRAATLAERLSAGVQAANRRARQTVAQALDVDLDRPPRAVAGCAECARLDRERAAARAAFDWSAQTDANVLLRRHQNADHAA</sequence>
<dbReference type="RefSeq" id="WP_059214166.1">
    <property type="nucleotide sequence ID" value="NZ_CP109235.1"/>
</dbReference>
<comment type="caution">
    <text evidence="1">The sequence shown here is derived from an EMBL/GenBank/DDBJ whole genome shotgun (WGS) entry which is preliminary data.</text>
</comment>
<evidence type="ECO:0000313" key="1">
    <source>
        <dbReference type="EMBL" id="GHI46502.1"/>
    </source>
</evidence>
<reference evidence="1" key="1">
    <citation type="submission" date="2022-09" db="EMBL/GenBank/DDBJ databases">
        <title>Whole genome shotgun sequence of Streptomyces albidoflavus NBRC 12854.</title>
        <authorList>
            <person name="Komaki H."/>
            <person name="Tamura T."/>
        </authorList>
    </citation>
    <scope>NUCLEOTIDE SEQUENCE</scope>
    <source>
        <strain evidence="1">NBRC 12854</strain>
    </source>
</reference>
<accession>A0AA37FCG7</accession>
<dbReference type="Proteomes" id="UP001051844">
    <property type="component" value="Unassembled WGS sequence"/>
</dbReference>
<protein>
    <submittedName>
        <fullName evidence="1">Uncharacterized protein</fullName>
    </submittedName>
</protein>
<dbReference type="AlphaFoldDB" id="A0AA37FCG7"/>